<dbReference type="RefSeq" id="WP_150075484.1">
    <property type="nucleotide sequence ID" value="NZ_VWOX01000003.1"/>
</dbReference>
<accession>A0A5M6DIX7</accession>
<dbReference type="PANTHER" id="PTHR34351">
    <property type="entry name" value="SLR1927 PROTEIN-RELATED"/>
    <property type="match status" value="1"/>
</dbReference>
<keyword evidence="1" id="KW-0812">Transmembrane</keyword>
<dbReference type="EMBL" id="VWOX01000003">
    <property type="protein sequence ID" value="KAA5545215.1"/>
    <property type="molecule type" value="Genomic_DNA"/>
</dbReference>
<evidence type="ECO:0000256" key="1">
    <source>
        <dbReference type="SAM" id="Phobius"/>
    </source>
</evidence>
<organism evidence="2 3">
    <name type="scientific">Roseiconus nitratireducens</name>
    <dbReference type="NCBI Taxonomy" id="2605748"/>
    <lineage>
        <taxon>Bacteria</taxon>
        <taxon>Pseudomonadati</taxon>
        <taxon>Planctomycetota</taxon>
        <taxon>Planctomycetia</taxon>
        <taxon>Pirellulales</taxon>
        <taxon>Pirellulaceae</taxon>
        <taxon>Roseiconus</taxon>
    </lineage>
</organism>
<dbReference type="AlphaFoldDB" id="A0A5M6DIX7"/>
<proteinExistence type="predicted"/>
<comment type="caution">
    <text evidence="2">The sequence shown here is derived from an EMBL/GenBank/DDBJ whole genome shotgun (WGS) entry which is preliminary data.</text>
</comment>
<gene>
    <name evidence="2" type="ORF">FYK55_05990</name>
</gene>
<dbReference type="PANTHER" id="PTHR34351:SF1">
    <property type="entry name" value="SLR1927 PROTEIN"/>
    <property type="match status" value="1"/>
</dbReference>
<reference evidence="2 3" key="1">
    <citation type="submission" date="2019-08" db="EMBL/GenBank/DDBJ databases">
        <authorList>
            <person name="Dhanesh K."/>
            <person name="Kumar G."/>
            <person name="Sasikala C."/>
            <person name="Venkata Ramana C."/>
        </authorList>
    </citation>
    <scope>NUCLEOTIDE SEQUENCE [LARGE SCALE GENOMIC DNA]</scope>
    <source>
        <strain evidence="2 3">JC645</strain>
    </source>
</reference>
<keyword evidence="3" id="KW-1185">Reference proteome</keyword>
<dbReference type="Proteomes" id="UP000324479">
    <property type="component" value="Unassembled WGS sequence"/>
</dbReference>
<evidence type="ECO:0000313" key="2">
    <source>
        <dbReference type="EMBL" id="KAA5545215.1"/>
    </source>
</evidence>
<protein>
    <submittedName>
        <fullName evidence="2">DUF58 domain-containing protein</fullName>
    </submittedName>
</protein>
<sequence length="456" mass="50437">MSLDLASRMAFDDVTSVPEASSKSPRPPATWWGRMTWPVRQLGRWTLRILAAPIRGYLSMRRSMTVASVVILLTSFMTLNVIWGFPWSGMMGGCAALLLGGWGLNRLMQPRMKLSLSLPRSAVAGEPFGVTARLENLRRVPALELRVGWHREGVRDIYPRWTEDDWDASSPLSIPIVRPGDQVQWHGAMCFQKRGVRTLPAFQVASTFPFFLFHYRRPIPSDTTIAITPAPLGADDDPTARLMLAAIGDWAQQLVAGAPVEYVGNREYEVGMPVRRWDFASWARLGRPIVREYQSPSIQAVTLVVDTSVPEIDADQGGGGWLRGGAASQTEQEWEFERLMSIAATAVVDISKRRVQLRMLLTSDSIADSAATGGVVHNEGYEPMLVRLASAKPVSSDVAQERLIEIIGNSRSTPVLILSLVPLDDPQREELARSLPANATYLPIRRNVPTQTVESA</sequence>
<evidence type="ECO:0000313" key="3">
    <source>
        <dbReference type="Proteomes" id="UP000324479"/>
    </source>
</evidence>
<name>A0A5M6DIX7_9BACT</name>
<keyword evidence="1" id="KW-0472">Membrane</keyword>
<keyword evidence="1" id="KW-1133">Transmembrane helix</keyword>
<feature type="transmembrane region" description="Helical" evidence="1">
    <location>
        <begin position="64"/>
        <end position="83"/>
    </location>
</feature>